<dbReference type="InterPro" id="IPR036047">
    <property type="entry name" value="F-box-like_dom_sf"/>
</dbReference>
<evidence type="ECO:0000313" key="4">
    <source>
        <dbReference type="Proteomes" id="UP000254866"/>
    </source>
</evidence>
<protein>
    <recommendedName>
        <fullName evidence="2">F-box domain-containing protein</fullName>
    </recommendedName>
</protein>
<evidence type="ECO:0000259" key="2">
    <source>
        <dbReference type="PROSITE" id="PS50181"/>
    </source>
</evidence>
<dbReference type="Proteomes" id="UP000254866">
    <property type="component" value="Unassembled WGS sequence"/>
</dbReference>
<dbReference type="GeneID" id="43602748"/>
<reference evidence="3 4" key="1">
    <citation type="journal article" date="2018" name="IMA Fungus">
        <title>IMA Genome-F 9: Draft genome sequence of Annulohypoxylon stygium, Aspergillus mulundensis, Berkeleyomyces basicola (syn. Thielaviopsis basicola), Ceratocystis smalleyi, two Cercospora beticola strains, Coleophoma cylindrospora, Fusarium fracticaudum, Phialophora cf. hyalina, and Morchella septimelata.</title>
        <authorList>
            <person name="Wingfield B.D."/>
            <person name="Bills G.F."/>
            <person name="Dong Y."/>
            <person name="Huang W."/>
            <person name="Nel W.J."/>
            <person name="Swalarsk-Parry B.S."/>
            <person name="Vaghefi N."/>
            <person name="Wilken P.M."/>
            <person name="An Z."/>
            <person name="de Beer Z.W."/>
            <person name="De Vos L."/>
            <person name="Chen L."/>
            <person name="Duong T.A."/>
            <person name="Gao Y."/>
            <person name="Hammerbacher A."/>
            <person name="Kikkert J.R."/>
            <person name="Li Y."/>
            <person name="Li H."/>
            <person name="Li K."/>
            <person name="Li Q."/>
            <person name="Liu X."/>
            <person name="Ma X."/>
            <person name="Naidoo K."/>
            <person name="Pethybridge S.J."/>
            <person name="Sun J."/>
            <person name="Steenkamp E.T."/>
            <person name="van der Nest M.A."/>
            <person name="van Wyk S."/>
            <person name="Wingfield M.J."/>
            <person name="Xiong C."/>
            <person name="Yue Q."/>
            <person name="Zhang X."/>
        </authorList>
    </citation>
    <scope>NUCLEOTIDE SEQUENCE [LARGE SCALE GENOMIC DNA]</scope>
    <source>
        <strain evidence="3 4">BP 5553</strain>
    </source>
</reference>
<proteinExistence type="predicted"/>
<keyword evidence="4" id="KW-1185">Reference proteome</keyword>
<accession>A0A370TAZ1</accession>
<feature type="domain" description="F-box" evidence="2">
    <location>
        <begin position="3"/>
        <end position="49"/>
    </location>
</feature>
<organism evidence="3 4">
    <name type="scientific">Venustampulla echinocandica</name>
    <dbReference type="NCBI Taxonomy" id="2656787"/>
    <lineage>
        <taxon>Eukaryota</taxon>
        <taxon>Fungi</taxon>
        <taxon>Dikarya</taxon>
        <taxon>Ascomycota</taxon>
        <taxon>Pezizomycotina</taxon>
        <taxon>Leotiomycetes</taxon>
        <taxon>Helotiales</taxon>
        <taxon>Pleuroascaceae</taxon>
        <taxon>Venustampulla</taxon>
    </lineage>
</organism>
<dbReference type="AlphaFoldDB" id="A0A370TAZ1"/>
<evidence type="ECO:0000313" key="3">
    <source>
        <dbReference type="EMBL" id="RDL31110.1"/>
    </source>
</evidence>
<keyword evidence="1" id="KW-1133">Transmembrane helix</keyword>
<keyword evidence="1" id="KW-0472">Membrane</keyword>
<feature type="transmembrane region" description="Helical" evidence="1">
    <location>
        <begin position="419"/>
        <end position="438"/>
    </location>
</feature>
<dbReference type="RefSeq" id="XP_031865359.1">
    <property type="nucleotide sequence ID" value="XM_032018522.1"/>
</dbReference>
<keyword evidence="1" id="KW-0812">Transmembrane</keyword>
<dbReference type="InterPro" id="IPR001810">
    <property type="entry name" value="F-box_dom"/>
</dbReference>
<dbReference type="PROSITE" id="PS50181">
    <property type="entry name" value="FBOX"/>
    <property type="match status" value="1"/>
</dbReference>
<dbReference type="SUPFAM" id="SSF81383">
    <property type="entry name" value="F-box domain"/>
    <property type="match status" value="1"/>
</dbReference>
<sequence length="451" mass="50081">MANQSIVALPTSILQHIASCLPPTSALNLLLACKKTCNSCDYWTVWRTIIENSSSFPSGINSAGETNRHMWKRYAMADIKAGQVDGRSHFTSWMPQLMALHHRVVSAADPHTLYPFSSPTNYNPEQADFDCRMPLPGEFPLSVYPTNPESPAPIEAWRIAQASSFCLSTRLLSYHQAPNVSPKTGNSPWAPSKSLLAKSEWLNLDPGDSALTPAAHEKLVVVLHTLANKAVGFFATELRSSLAYDRTNGVDLEGLWHPPTAFDILFASLMALPMPLTPNSAGAFGTCHLQNMTDPSFFEDGEWTGYRSWVGSWGADANQLEGASIPADSFEGIGGDNMNVRLNRLDQLPNGFDCLVERVARFKLVKWIDDNVFIIKSNCFQSPLETYIFTMKVDRRTGLIDVIEWVDFMGVPKGGATNVVMTPFGIVFGFISGMWMWLWKCNWSSYLEDYS</sequence>
<evidence type="ECO:0000256" key="1">
    <source>
        <dbReference type="SAM" id="Phobius"/>
    </source>
</evidence>
<dbReference type="OrthoDB" id="3559399at2759"/>
<comment type="caution">
    <text evidence="3">The sequence shown here is derived from an EMBL/GenBank/DDBJ whole genome shotgun (WGS) entry which is preliminary data.</text>
</comment>
<dbReference type="EMBL" id="NPIC01000013">
    <property type="protein sequence ID" value="RDL31110.1"/>
    <property type="molecule type" value="Genomic_DNA"/>
</dbReference>
<name>A0A370TAZ1_9HELO</name>
<gene>
    <name evidence="3" type="ORF">BP5553_09899</name>
</gene>